<evidence type="ECO:0000256" key="3">
    <source>
        <dbReference type="ARBA" id="ARBA00012535"/>
    </source>
</evidence>
<name>A0ABW3AT45_9SPHI</name>
<comment type="similarity">
    <text evidence="2">Belongs to the tryptophan 2-monooxygenase family.</text>
</comment>
<evidence type="ECO:0000256" key="2">
    <source>
        <dbReference type="ARBA" id="ARBA00005833"/>
    </source>
</evidence>
<dbReference type="PROSITE" id="PS51318">
    <property type="entry name" value="TAT"/>
    <property type="match status" value="1"/>
</dbReference>
<dbReference type="PANTHER" id="PTHR10742">
    <property type="entry name" value="FLAVIN MONOAMINE OXIDASE"/>
    <property type="match status" value="1"/>
</dbReference>
<sequence>MKTITRRDFLGRGAMLAGATYPAMMALGLLRPAPAHAFDLEGSANGKHIVILGAGLAGMTCAYELNKLGYKCTVLEARERTGGRCWSIRNGSTQTEIDKPVATAKFDLGQYFNAGPSRIPHNHELTLHYCKELGVPIQVYNNVNEGAYYFAEGKGPLSNKKIRVREIHNDIRGYMAETLAKSVDHGALDSTLSKEDVQKVLEYLMAEGGLDIDKLYKASARRGFTEPAGAGNKPGKIADPYKLADIINSGLIDPDFYNVAEYTYELQMTMFQAVGGMDKIAAALEAKVKPSIITGAEVTDITNLAEGVSIKYKAGGVPKEVKADLCICTIPLPVLSNINNNFSGDVSRAIDYISYIQTGKIGLQFKRRFWEEDEHLYGGITHTNNDLTQIFYPSYDYLGKKGILIGYYNFNEKAQRTGELSYADREKFALEKGRLIHPQYDKEFENSFSVSWHKTKYNLGGWAVYSNETRKTQYPALIKPDKQVYFAGEHVTYLNAWMAGAFESARSTVAAIHARVKEQRVQYPAQKG</sequence>
<dbReference type="InterPro" id="IPR006311">
    <property type="entry name" value="TAT_signal"/>
</dbReference>
<evidence type="ECO:0000256" key="6">
    <source>
        <dbReference type="ARBA" id="ARBA00047321"/>
    </source>
</evidence>
<dbReference type="InterPro" id="IPR002937">
    <property type="entry name" value="Amino_oxidase"/>
</dbReference>
<proteinExistence type="inferred from homology"/>
<dbReference type="Gene3D" id="3.50.50.60">
    <property type="entry name" value="FAD/NAD(P)-binding domain"/>
    <property type="match status" value="1"/>
</dbReference>
<dbReference type="PANTHER" id="PTHR10742:SF342">
    <property type="entry name" value="AMINE OXIDASE"/>
    <property type="match status" value="1"/>
</dbReference>
<comment type="pathway">
    <text evidence="1">Plant hormone metabolism; auxin biosynthesis.</text>
</comment>
<dbReference type="Pfam" id="PF01593">
    <property type="entry name" value="Amino_oxidase"/>
    <property type="match status" value="1"/>
</dbReference>
<evidence type="ECO:0000313" key="9">
    <source>
        <dbReference type="Proteomes" id="UP001597010"/>
    </source>
</evidence>
<evidence type="ECO:0000256" key="1">
    <source>
        <dbReference type="ARBA" id="ARBA00004814"/>
    </source>
</evidence>
<dbReference type="EC" id="1.13.12.3" evidence="3"/>
<dbReference type="EMBL" id="JBHTHZ010000005">
    <property type="protein sequence ID" value="MFD0793656.1"/>
    <property type="molecule type" value="Genomic_DNA"/>
</dbReference>
<dbReference type="InterPro" id="IPR036188">
    <property type="entry name" value="FAD/NAD-bd_sf"/>
</dbReference>
<dbReference type="Gene3D" id="3.90.660.10">
    <property type="match status" value="1"/>
</dbReference>
<gene>
    <name evidence="8" type="ORF">ACFQZX_08505</name>
</gene>
<evidence type="ECO:0000256" key="5">
    <source>
        <dbReference type="ARBA" id="ARBA00023070"/>
    </source>
</evidence>
<dbReference type="SUPFAM" id="SSF54373">
    <property type="entry name" value="FAD-linked reductases, C-terminal domain"/>
    <property type="match status" value="1"/>
</dbReference>
<accession>A0ABW3AT45</accession>
<feature type="domain" description="Amine oxidase" evidence="7">
    <location>
        <begin position="56"/>
        <end position="512"/>
    </location>
</feature>
<evidence type="ECO:0000259" key="7">
    <source>
        <dbReference type="Pfam" id="PF01593"/>
    </source>
</evidence>
<keyword evidence="9" id="KW-1185">Reference proteome</keyword>
<dbReference type="InterPro" id="IPR050281">
    <property type="entry name" value="Flavin_monoamine_oxidase"/>
</dbReference>
<dbReference type="SUPFAM" id="SSF51905">
    <property type="entry name" value="FAD/NAD(P)-binding domain"/>
    <property type="match status" value="1"/>
</dbReference>
<evidence type="ECO:0000313" key="8">
    <source>
        <dbReference type="EMBL" id="MFD0793656.1"/>
    </source>
</evidence>
<comment type="caution">
    <text evidence="8">The sequence shown here is derived from an EMBL/GenBank/DDBJ whole genome shotgun (WGS) entry which is preliminary data.</text>
</comment>
<evidence type="ECO:0000256" key="4">
    <source>
        <dbReference type="ARBA" id="ARBA00017871"/>
    </source>
</evidence>
<comment type="catalytic activity">
    <reaction evidence="6">
        <text>L-tryptophan + O2 = indole-3-acetamide + CO2 + H2O</text>
        <dbReference type="Rhea" id="RHEA:16165"/>
        <dbReference type="ChEBI" id="CHEBI:15377"/>
        <dbReference type="ChEBI" id="CHEBI:15379"/>
        <dbReference type="ChEBI" id="CHEBI:16031"/>
        <dbReference type="ChEBI" id="CHEBI:16526"/>
        <dbReference type="ChEBI" id="CHEBI:57912"/>
        <dbReference type="EC" id="1.13.12.3"/>
    </reaction>
</comment>
<dbReference type="Proteomes" id="UP001597010">
    <property type="component" value="Unassembled WGS sequence"/>
</dbReference>
<reference evidence="9" key="1">
    <citation type="journal article" date="2019" name="Int. J. Syst. Evol. Microbiol.">
        <title>The Global Catalogue of Microorganisms (GCM) 10K type strain sequencing project: providing services to taxonomists for standard genome sequencing and annotation.</title>
        <authorList>
            <consortium name="The Broad Institute Genomics Platform"/>
            <consortium name="The Broad Institute Genome Sequencing Center for Infectious Disease"/>
            <person name="Wu L."/>
            <person name="Ma J."/>
        </authorList>
    </citation>
    <scope>NUCLEOTIDE SEQUENCE [LARGE SCALE GENOMIC DNA]</scope>
    <source>
        <strain evidence="9">CCUG 61484</strain>
    </source>
</reference>
<dbReference type="Gene3D" id="1.20.1440.240">
    <property type="match status" value="1"/>
</dbReference>
<keyword evidence="5" id="KW-0073">Auxin biosynthesis</keyword>
<organism evidence="8 9">
    <name type="scientific">Mucilaginibacter litoreus</name>
    <dbReference type="NCBI Taxonomy" id="1048221"/>
    <lineage>
        <taxon>Bacteria</taxon>
        <taxon>Pseudomonadati</taxon>
        <taxon>Bacteroidota</taxon>
        <taxon>Sphingobacteriia</taxon>
        <taxon>Sphingobacteriales</taxon>
        <taxon>Sphingobacteriaceae</taxon>
        <taxon>Mucilaginibacter</taxon>
    </lineage>
</organism>
<dbReference type="RefSeq" id="WP_377113769.1">
    <property type="nucleotide sequence ID" value="NZ_JBHTHZ010000005.1"/>
</dbReference>
<protein>
    <recommendedName>
        <fullName evidence="4">Tryptophan 2-monooxygenase</fullName>
        <ecNumber evidence="3">1.13.12.3</ecNumber>
    </recommendedName>
</protein>